<reference evidence="1 2" key="1">
    <citation type="submission" date="2021-06" db="EMBL/GenBank/DDBJ databases">
        <authorList>
            <person name="Kallberg Y."/>
            <person name="Tangrot J."/>
            <person name="Rosling A."/>
        </authorList>
    </citation>
    <scope>NUCLEOTIDE SEQUENCE [LARGE SCALE GENOMIC DNA]</scope>
    <source>
        <strain evidence="1 2">120-4 pot B 10/14</strain>
    </source>
</reference>
<accession>A0ABN7UV91</accession>
<protein>
    <submittedName>
        <fullName evidence="1">40451_t:CDS:1</fullName>
    </submittedName>
</protein>
<dbReference type="Proteomes" id="UP000789901">
    <property type="component" value="Unassembled WGS sequence"/>
</dbReference>
<sequence length="78" mass="9200">QTLKSSWALDDVEIDHELVEYNHAIALKLGEEIQKIIDERITMIKMELKNPIWISNFSINERIVNRYQTGREFVARGK</sequence>
<keyword evidence="2" id="KW-1185">Reference proteome</keyword>
<name>A0ABN7UV91_GIGMA</name>
<comment type="caution">
    <text evidence="1">The sequence shown here is derived from an EMBL/GenBank/DDBJ whole genome shotgun (WGS) entry which is preliminary data.</text>
</comment>
<feature type="non-terminal residue" evidence="1">
    <location>
        <position position="1"/>
    </location>
</feature>
<organism evidence="1 2">
    <name type="scientific">Gigaspora margarita</name>
    <dbReference type="NCBI Taxonomy" id="4874"/>
    <lineage>
        <taxon>Eukaryota</taxon>
        <taxon>Fungi</taxon>
        <taxon>Fungi incertae sedis</taxon>
        <taxon>Mucoromycota</taxon>
        <taxon>Glomeromycotina</taxon>
        <taxon>Glomeromycetes</taxon>
        <taxon>Diversisporales</taxon>
        <taxon>Gigasporaceae</taxon>
        <taxon>Gigaspora</taxon>
    </lineage>
</organism>
<evidence type="ECO:0000313" key="1">
    <source>
        <dbReference type="EMBL" id="CAG8683218.1"/>
    </source>
</evidence>
<evidence type="ECO:0000313" key="2">
    <source>
        <dbReference type="Proteomes" id="UP000789901"/>
    </source>
</evidence>
<proteinExistence type="predicted"/>
<gene>
    <name evidence="1" type="ORF">GMARGA_LOCUS11092</name>
</gene>
<dbReference type="EMBL" id="CAJVQB010006397">
    <property type="protein sequence ID" value="CAG8683218.1"/>
    <property type="molecule type" value="Genomic_DNA"/>
</dbReference>